<evidence type="ECO:0000313" key="3">
    <source>
        <dbReference type="EMBL" id="OGI47756.1"/>
    </source>
</evidence>
<dbReference type="Gene3D" id="1.25.40.10">
    <property type="entry name" value="Tetratricopeptide repeat domain"/>
    <property type="match status" value="1"/>
</dbReference>
<dbReference type="SMART" id="SM00028">
    <property type="entry name" value="TPR"/>
    <property type="match status" value="2"/>
</dbReference>
<dbReference type="InterPro" id="IPR019734">
    <property type="entry name" value="TPR_rpt"/>
</dbReference>
<dbReference type="EMBL" id="MFSU01000047">
    <property type="protein sequence ID" value="OGI47756.1"/>
    <property type="molecule type" value="Genomic_DNA"/>
</dbReference>
<dbReference type="InterPro" id="IPR011990">
    <property type="entry name" value="TPR-like_helical_dom_sf"/>
</dbReference>
<evidence type="ECO:0000259" key="2">
    <source>
        <dbReference type="Pfam" id="PF13529"/>
    </source>
</evidence>
<feature type="domain" description="Peptidase C39-like" evidence="2">
    <location>
        <begin position="44"/>
        <end position="155"/>
    </location>
</feature>
<organism evidence="3 4">
    <name type="scientific">Candidatus Muproteobacteria bacterium RBG_16_65_34</name>
    <dbReference type="NCBI Taxonomy" id="1817760"/>
    <lineage>
        <taxon>Bacteria</taxon>
        <taxon>Pseudomonadati</taxon>
        <taxon>Pseudomonadota</taxon>
        <taxon>Candidatus Muproteobacteria</taxon>
    </lineage>
</organism>
<evidence type="ECO:0000256" key="1">
    <source>
        <dbReference type="SAM" id="SignalP"/>
    </source>
</evidence>
<dbReference type="Pfam" id="PF13432">
    <property type="entry name" value="TPR_16"/>
    <property type="match status" value="1"/>
</dbReference>
<sequence>MRRRVTPGGLFLLIALLTAACAPLQTERLRQTAEAFPRPVELNAVPFFPQEEYQCGPAALATVLGHSGIAVAPEALAPEVYLPERQGSLQVELIAAARRHGRVPYVLRPQIESLAAEVASGNPVLVLQNLGLSWYPKWHYAVVVGFDLPNNEVILRSGRERRRVTPMDLFERTWRRGDYWAIAVLPPERLPYTAEEIPYLQSVTALERIARWEEAARAYGAALARWPRSRGAQMGLGNARYALGDVRGAEEAFRRATRNHPDAAPAFNNLAQALADQHRWAEAERAARRAVELGGPLMETYEQTLELIRSRARESAR</sequence>
<feature type="signal peptide" evidence="1">
    <location>
        <begin position="1"/>
        <end position="22"/>
    </location>
</feature>
<dbReference type="AlphaFoldDB" id="A0A1F6TRS0"/>
<dbReference type="Pfam" id="PF13529">
    <property type="entry name" value="Peptidase_C39_2"/>
    <property type="match status" value="1"/>
</dbReference>
<name>A0A1F6TRS0_9PROT</name>
<reference evidence="3 4" key="1">
    <citation type="journal article" date="2016" name="Nat. Commun.">
        <title>Thousands of microbial genomes shed light on interconnected biogeochemical processes in an aquifer system.</title>
        <authorList>
            <person name="Anantharaman K."/>
            <person name="Brown C.T."/>
            <person name="Hug L.A."/>
            <person name="Sharon I."/>
            <person name="Castelle C.J."/>
            <person name="Probst A.J."/>
            <person name="Thomas B.C."/>
            <person name="Singh A."/>
            <person name="Wilkins M.J."/>
            <person name="Karaoz U."/>
            <person name="Brodie E.L."/>
            <person name="Williams K.H."/>
            <person name="Hubbard S.S."/>
            <person name="Banfield J.F."/>
        </authorList>
    </citation>
    <scope>NUCLEOTIDE SEQUENCE [LARGE SCALE GENOMIC DNA]</scope>
</reference>
<dbReference type="SUPFAM" id="SSF48452">
    <property type="entry name" value="TPR-like"/>
    <property type="match status" value="1"/>
</dbReference>
<dbReference type="STRING" id="1817760.A2151_05570"/>
<dbReference type="PROSITE" id="PS51257">
    <property type="entry name" value="PROKAR_LIPOPROTEIN"/>
    <property type="match status" value="1"/>
</dbReference>
<feature type="chain" id="PRO_5009526805" description="Peptidase C39-like domain-containing protein" evidence="1">
    <location>
        <begin position="23"/>
        <end position="317"/>
    </location>
</feature>
<dbReference type="CDD" id="cd02549">
    <property type="entry name" value="Peptidase_C39A"/>
    <property type="match status" value="1"/>
</dbReference>
<keyword evidence="1" id="KW-0732">Signal</keyword>
<comment type="caution">
    <text evidence="3">The sequence shown here is derived from an EMBL/GenBank/DDBJ whole genome shotgun (WGS) entry which is preliminary data.</text>
</comment>
<dbReference type="Gene3D" id="3.90.70.10">
    <property type="entry name" value="Cysteine proteinases"/>
    <property type="match status" value="1"/>
</dbReference>
<dbReference type="NCBIfam" id="NF033920">
    <property type="entry name" value="C39_PA2778_fam"/>
    <property type="match status" value="1"/>
</dbReference>
<dbReference type="Proteomes" id="UP000178885">
    <property type="component" value="Unassembled WGS sequence"/>
</dbReference>
<dbReference type="InterPro" id="IPR039564">
    <property type="entry name" value="Peptidase_C39-like"/>
</dbReference>
<proteinExistence type="predicted"/>
<protein>
    <recommendedName>
        <fullName evidence="2">Peptidase C39-like domain-containing protein</fullName>
    </recommendedName>
</protein>
<dbReference type="InterPro" id="IPR039563">
    <property type="entry name" value="Peptidase_C39_single_dom"/>
</dbReference>
<gene>
    <name evidence="3" type="ORF">A2151_05570</name>
</gene>
<accession>A0A1F6TRS0</accession>
<evidence type="ECO:0000313" key="4">
    <source>
        <dbReference type="Proteomes" id="UP000178885"/>
    </source>
</evidence>